<evidence type="ECO:0000313" key="1">
    <source>
        <dbReference type="EMBL" id="JAD40650.1"/>
    </source>
</evidence>
<organism evidence="1">
    <name type="scientific">Arundo donax</name>
    <name type="common">Giant reed</name>
    <name type="synonym">Donax arundinaceus</name>
    <dbReference type="NCBI Taxonomy" id="35708"/>
    <lineage>
        <taxon>Eukaryota</taxon>
        <taxon>Viridiplantae</taxon>
        <taxon>Streptophyta</taxon>
        <taxon>Embryophyta</taxon>
        <taxon>Tracheophyta</taxon>
        <taxon>Spermatophyta</taxon>
        <taxon>Magnoliopsida</taxon>
        <taxon>Liliopsida</taxon>
        <taxon>Poales</taxon>
        <taxon>Poaceae</taxon>
        <taxon>PACMAD clade</taxon>
        <taxon>Arundinoideae</taxon>
        <taxon>Arundineae</taxon>
        <taxon>Arundo</taxon>
    </lineage>
</organism>
<name>A0A0A8ZV71_ARUDO</name>
<proteinExistence type="predicted"/>
<sequence length="51" mass="5784">MWRGSDIQRLGFQFCLVAPLACHRLQLCRTSFVLLATVEHTCSSRCGEEGR</sequence>
<protein>
    <submittedName>
        <fullName evidence="1">Uncharacterized protein</fullName>
    </submittedName>
</protein>
<accession>A0A0A8ZV71</accession>
<reference evidence="1" key="1">
    <citation type="submission" date="2014-09" db="EMBL/GenBank/DDBJ databases">
        <authorList>
            <person name="Magalhaes I.L.F."/>
            <person name="Oliveira U."/>
            <person name="Santos F.R."/>
            <person name="Vidigal T.H.D.A."/>
            <person name="Brescovit A.D."/>
            <person name="Santos A.J."/>
        </authorList>
    </citation>
    <scope>NUCLEOTIDE SEQUENCE</scope>
    <source>
        <tissue evidence="1">Shoot tissue taken approximately 20 cm above the soil surface</tissue>
    </source>
</reference>
<dbReference type="AlphaFoldDB" id="A0A0A8ZV71"/>
<reference evidence="1" key="2">
    <citation type="journal article" date="2015" name="Data Brief">
        <title>Shoot transcriptome of the giant reed, Arundo donax.</title>
        <authorList>
            <person name="Barrero R.A."/>
            <person name="Guerrero F.D."/>
            <person name="Moolhuijzen P."/>
            <person name="Goolsby J.A."/>
            <person name="Tidwell J."/>
            <person name="Bellgard S.E."/>
            <person name="Bellgard M.I."/>
        </authorList>
    </citation>
    <scope>NUCLEOTIDE SEQUENCE</scope>
    <source>
        <tissue evidence="1">Shoot tissue taken approximately 20 cm above the soil surface</tissue>
    </source>
</reference>
<dbReference type="EMBL" id="GBRH01257245">
    <property type="protein sequence ID" value="JAD40650.1"/>
    <property type="molecule type" value="Transcribed_RNA"/>
</dbReference>